<dbReference type="GO" id="GO:0005576">
    <property type="term" value="C:extracellular region"/>
    <property type="evidence" value="ECO:0007669"/>
    <property type="project" value="UniProtKB-SubCell"/>
</dbReference>
<evidence type="ECO:0000256" key="4">
    <source>
        <dbReference type="ARBA" id="ARBA00022729"/>
    </source>
</evidence>
<dbReference type="PANTHER" id="PTHR21700">
    <property type="entry name" value="TRANSTHYRETIN-LIKE FAMILY PROTEIN-RELATED"/>
    <property type="match status" value="1"/>
</dbReference>
<feature type="non-terminal residue" evidence="7">
    <location>
        <position position="87"/>
    </location>
</feature>
<organism evidence="7 8">
    <name type="scientific">Oesophagostomum dentatum</name>
    <name type="common">Nodular worm</name>
    <dbReference type="NCBI Taxonomy" id="61180"/>
    <lineage>
        <taxon>Eukaryota</taxon>
        <taxon>Metazoa</taxon>
        <taxon>Ecdysozoa</taxon>
        <taxon>Nematoda</taxon>
        <taxon>Chromadorea</taxon>
        <taxon>Rhabditida</taxon>
        <taxon>Rhabditina</taxon>
        <taxon>Rhabditomorpha</taxon>
        <taxon>Strongyloidea</taxon>
        <taxon>Strongylidae</taxon>
        <taxon>Oesophagostomum</taxon>
    </lineage>
</organism>
<dbReference type="EMBL" id="KN609700">
    <property type="protein sequence ID" value="KHJ78514.1"/>
    <property type="molecule type" value="Genomic_DNA"/>
</dbReference>
<dbReference type="GO" id="GO:0009986">
    <property type="term" value="C:cell surface"/>
    <property type="evidence" value="ECO:0007669"/>
    <property type="project" value="InterPro"/>
</dbReference>
<gene>
    <name evidence="7" type="ORF">OESDEN_21735</name>
    <name evidence="6" type="ORF">OESDEN_21864</name>
</gene>
<comment type="similarity">
    <text evidence="2">Belongs to the nematode transthyretin-like family.</text>
</comment>
<feature type="chain" id="PRO_5007390699" evidence="5">
    <location>
        <begin position="27"/>
        <end position="87"/>
    </location>
</feature>
<keyword evidence="8" id="KW-1185">Reference proteome</keyword>
<evidence type="ECO:0000256" key="2">
    <source>
        <dbReference type="ARBA" id="ARBA00010112"/>
    </source>
</evidence>
<comment type="subcellular location">
    <subcellularLocation>
        <location evidence="1">Secreted</location>
    </subcellularLocation>
</comment>
<dbReference type="AlphaFoldDB" id="A0A0B1S5A5"/>
<dbReference type="OrthoDB" id="5875941at2759"/>
<evidence type="ECO:0000313" key="8">
    <source>
        <dbReference type="Proteomes" id="UP000053660"/>
    </source>
</evidence>
<accession>A0A0B1S5A5</accession>
<dbReference type="PANTHER" id="PTHR21700:SF54">
    <property type="entry name" value="TRANSTHYRETIN-LIKE FAMILY PROTEIN"/>
    <property type="match status" value="1"/>
</dbReference>
<dbReference type="EMBL" id="KN609572">
    <property type="protein sequence ID" value="KHJ78642.1"/>
    <property type="molecule type" value="Genomic_DNA"/>
</dbReference>
<feature type="signal peptide" evidence="5">
    <location>
        <begin position="1"/>
        <end position="26"/>
    </location>
</feature>
<evidence type="ECO:0000313" key="6">
    <source>
        <dbReference type="EMBL" id="KHJ78514.1"/>
    </source>
</evidence>
<sequence length="87" mass="9606">DSRLRGMTSCWLSFLYFALLLPLAKATFREQSVAVKGIVNCRGVRQPGAFVQLYDEDSIPLFDSDDLLGSVTADERGIFCVRGATTE</sequence>
<dbReference type="Pfam" id="PF01060">
    <property type="entry name" value="TTR-52"/>
    <property type="match status" value="1"/>
</dbReference>
<name>A0A0B1S5A5_OESDE</name>
<dbReference type="Gene3D" id="2.60.40.3330">
    <property type="match status" value="1"/>
</dbReference>
<evidence type="ECO:0000256" key="1">
    <source>
        <dbReference type="ARBA" id="ARBA00004613"/>
    </source>
</evidence>
<protein>
    <submittedName>
        <fullName evidence="7">Transthyretin-like family protein</fullName>
    </submittedName>
</protein>
<feature type="non-terminal residue" evidence="7">
    <location>
        <position position="1"/>
    </location>
</feature>
<evidence type="ECO:0000313" key="7">
    <source>
        <dbReference type="EMBL" id="KHJ78642.1"/>
    </source>
</evidence>
<dbReference type="Proteomes" id="UP000053660">
    <property type="component" value="Unassembled WGS sequence"/>
</dbReference>
<proteinExistence type="inferred from homology"/>
<keyword evidence="4 5" id="KW-0732">Signal</keyword>
<dbReference type="InterPro" id="IPR001534">
    <property type="entry name" value="Transthyretin-like"/>
</dbReference>
<dbReference type="InterPro" id="IPR038479">
    <property type="entry name" value="Transthyretin-like_sf"/>
</dbReference>
<reference evidence="7 8" key="1">
    <citation type="submission" date="2014-03" db="EMBL/GenBank/DDBJ databases">
        <title>Draft genome of the hookworm Oesophagostomum dentatum.</title>
        <authorList>
            <person name="Mitreva M."/>
        </authorList>
    </citation>
    <scope>NUCLEOTIDE SEQUENCE [LARGE SCALE GENOMIC DNA]</scope>
    <source>
        <strain evidence="7 8">OD-Hann</strain>
    </source>
</reference>
<evidence type="ECO:0000256" key="3">
    <source>
        <dbReference type="ARBA" id="ARBA00022525"/>
    </source>
</evidence>
<keyword evidence="3" id="KW-0964">Secreted</keyword>
<evidence type="ECO:0000256" key="5">
    <source>
        <dbReference type="SAM" id="SignalP"/>
    </source>
</evidence>